<evidence type="ECO:0000259" key="1">
    <source>
        <dbReference type="Pfam" id="PF13304"/>
    </source>
</evidence>
<gene>
    <name evidence="2" type="ORF">ENW55_06105</name>
</gene>
<dbReference type="InterPro" id="IPR027417">
    <property type="entry name" value="P-loop_NTPase"/>
</dbReference>
<dbReference type="EMBL" id="DTKQ01000047">
    <property type="protein sequence ID" value="HGZ79537.1"/>
    <property type="molecule type" value="Genomic_DNA"/>
</dbReference>
<dbReference type="GO" id="GO:0016887">
    <property type="term" value="F:ATP hydrolysis activity"/>
    <property type="evidence" value="ECO:0007669"/>
    <property type="project" value="InterPro"/>
</dbReference>
<reference evidence="2" key="1">
    <citation type="journal article" date="2020" name="mSystems">
        <title>Genome- and Community-Level Interaction Insights into Carbon Utilization and Element Cycling Functions of Hydrothermarchaeota in Hydrothermal Sediment.</title>
        <authorList>
            <person name="Zhou Z."/>
            <person name="Liu Y."/>
            <person name="Xu W."/>
            <person name="Pan J."/>
            <person name="Luo Z.H."/>
            <person name="Li M."/>
        </authorList>
    </citation>
    <scope>NUCLEOTIDE SEQUENCE [LARGE SCALE GENOMIC DNA]</scope>
    <source>
        <strain evidence="2">SpSt-86</strain>
    </source>
</reference>
<dbReference type="PANTHER" id="PTHR40396">
    <property type="entry name" value="ATPASE-LIKE PROTEIN"/>
    <property type="match status" value="1"/>
</dbReference>
<dbReference type="GO" id="GO:0005524">
    <property type="term" value="F:ATP binding"/>
    <property type="evidence" value="ECO:0007669"/>
    <property type="project" value="UniProtKB-KW"/>
</dbReference>
<dbReference type="InterPro" id="IPR014555">
    <property type="entry name" value="RecF-like"/>
</dbReference>
<proteinExistence type="predicted"/>
<dbReference type="SUPFAM" id="SSF52540">
    <property type="entry name" value="P-loop containing nucleoside triphosphate hydrolases"/>
    <property type="match status" value="1"/>
</dbReference>
<name>A0A832IAQ4_9THEM</name>
<keyword evidence="2" id="KW-0547">Nucleotide-binding</keyword>
<dbReference type="InterPro" id="IPR003959">
    <property type="entry name" value="ATPase_AAA_core"/>
</dbReference>
<dbReference type="AlphaFoldDB" id="A0A832IAQ4"/>
<dbReference type="Gene3D" id="3.40.50.300">
    <property type="entry name" value="P-loop containing nucleotide triphosphate hydrolases"/>
    <property type="match status" value="1"/>
</dbReference>
<sequence>MIARIEALNYKCLRYVSQGLQRFQILVGPNASGKSTFLDVPAFLQDLLKSGVEEAVLARANSLRELVWKGQYDAFELAVEWEIPETHRENGYRFCRYEIRVGVGVQGGIVLQHETLWLKREEGKREDGKHEMEQRELFPAEPEAPESIVIEPRKKTPSGWRKVIVRMPEGNVYFRSETSGWNAPFRIDSRKAAFANLPEDEERFPTAVWVRKVILSGLQRLVLNSQKMREPCRPDAPKTFQPDGSNLPMVVRQLKESEPQRFRRWLAHVQVALPNIEDITVREREIDRFLYLEAHFREGLRLPSWMLSDGTLRFLALTLLAYLPTSDAIYLIEEPENGIHPKALELVFQSLSSVYEGQVLMATHSPLLLQLAEPKGLLCFALTPKGATDIVRGDQHPKLKEWRREVSLGELLAAGVLA</sequence>
<organism evidence="2">
    <name type="scientific">Pseudothermotoga hypogea</name>
    <dbReference type="NCBI Taxonomy" id="57487"/>
    <lineage>
        <taxon>Bacteria</taxon>
        <taxon>Thermotogati</taxon>
        <taxon>Thermotogota</taxon>
        <taxon>Thermotogae</taxon>
        <taxon>Thermotogales</taxon>
        <taxon>Thermotogaceae</taxon>
        <taxon>Pseudothermotoga</taxon>
    </lineage>
</organism>
<dbReference type="PANTHER" id="PTHR40396:SF1">
    <property type="entry name" value="ATPASE AAA-TYPE CORE DOMAIN-CONTAINING PROTEIN"/>
    <property type="match status" value="1"/>
</dbReference>
<keyword evidence="2" id="KW-0067">ATP-binding</keyword>
<dbReference type="NCBIfam" id="NF047739">
    <property type="entry name" value="antiphage_MADS3"/>
    <property type="match status" value="1"/>
</dbReference>
<evidence type="ECO:0000313" key="2">
    <source>
        <dbReference type="EMBL" id="HGZ79537.1"/>
    </source>
</evidence>
<feature type="domain" description="ATPase AAA-type core" evidence="1">
    <location>
        <begin position="25"/>
        <end position="369"/>
    </location>
</feature>
<comment type="caution">
    <text evidence="2">The sequence shown here is derived from an EMBL/GenBank/DDBJ whole genome shotgun (WGS) entry which is preliminary data.</text>
</comment>
<dbReference type="Pfam" id="PF13304">
    <property type="entry name" value="AAA_21"/>
    <property type="match status" value="1"/>
</dbReference>
<accession>A0A832IAQ4</accession>
<protein>
    <submittedName>
        <fullName evidence="2">ATP-binding protein</fullName>
    </submittedName>
</protein>
<dbReference type="PIRSF" id="PIRSF029347">
    <property type="entry name" value="RecF"/>
    <property type="match status" value="1"/>
</dbReference>